<gene>
    <name evidence="2" type="ORF">CVS27_19330</name>
</gene>
<accession>A0A2S3ZRN3</accession>
<protein>
    <submittedName>
        <fullName evidence="2">Uncharacterized protein</fullName>
    </submittedName>
</protein>
<dbReference type="Proteomes" id="UP000237061">
    <property type="component" value="Unassembled WGS sequence"/>
</dbReference>
<proteinExistence type="predicted"/>
<comment type="caution">
    <text evidence="2">The sequence shown here is derived from an EMBL/GenBank/DDBJ whole genome shotgun (WGS) entry which is preliminary data.</text>
</comment>
<organism evidence="2 3">
    <name type="scientific">Arthrobacter glacialis</name>
    <dbReference type="NCBI Taxonomy" id="1664"/>
    <lineage>
        <taxon>Bacteria</taxon>
        <taxon>Bacillati</taxon>
        <taxon>Actinomycetota</taxon>
        <taxon>Actinomycetes</taxon>
        <taxon>Micrococcales</taxon>
        <taxon>Micrococcaceae</taxon>
        <taxon>Arthrobacter</taxon>
    </lineage>
</organism>
<dbReference type="InterPro" id="IPR011664">
    <property type="entry name" value="Abi_system_AbiD/AbiF-like"/>
</dbReference>
<keyword evidence="3" id="KW-1185">Reference proteome</keyword>
<evidence type="ECO:0000256" key="1">
    <source>
        <dbReference type="SAM" id="MobiDB-lite"/>
    </source>
</evidence>
<dbReference type="EMBL" id="PPXC01000023">
    <property type="protein sequence ID" value="POH71769.1"/>
    <property type="molecule type" value="Genomic_DNA"/>
</dbReference>
<feature type="compositionally biased region" description="Basic and acidic residues" evidence="1">
    <location>
        <begin position="79"/>
        <end position="90"/>
    </location>
</feature>
<feature type="compositionally biased region" description="Polar residues" evidence="1">
    <location>
        <begin position="49"/>
        <end position="61"/>
    </location>
</feature>
<name>A0A2S3ZRN3_ARTGL</name>
<evidence type="ECO:0000313" key="2">
    <source>
        <dbReference type="EMBL" id="POH71769.1"/>
    </source>
</evidence>
<sequence>MRSLGSLLIDFDRDLRLLVLDGIERIEVSLRMQIGYILGQASHSPTCARQRSWWPSRTTPSTHERAHRRAATHSGCNDWMHDGQTRMKHS</sequence>
<reference evidence="2 3" key="1">
    <citation type="submission" date="2018-01" db="EMBL/GenBank/DDBJ databases">
        <title>Arthrobacter sp. nov., from glaciers in China.</title>
        <authorList>
            <person name="Liu Q."/>
            <person name="Xin Y.-H."/>
        </authorList>
    </citation>
    <scope>NUCLEOTIDE SEQUENCE [LARGE SCALE GENOMIC DNA]</scope>
    <source>
        <strain evidence="2 3">HLT2-12-2</strain>
    </source>
</reference>
<dbReference type="Pfam" id="PF07751">
    <property type="entry name" value="Abi_2"/>
    <property type="match status" value="1"/>
</dbReference>
<dbReference type="RefSeq" id="WP_103467479.1">
    <property type="nucleotide sequence ID" value="NZ_PPXC01000023.1"/>
</dbReference>
<feature type="region of interest" description="Disordered" evidence="1">
    <location>
        <begin position="49"/>
        <end position="90"/>
    </location>
</feature>
<evidence type="ECO:0000313" key="3">
    <source>
        <dbReference type="Proteomes" id="UP000237061"/>
    </source>
</evidence>
<dbReference type="AlphaFoldDB" id="A0A2S3ZRN3"/>